<dbReference type="AlphaFoldDB" id="A0A318S2S4"/>
<gene>
    <name evidence="4" type="ORF">DES52_1184</name>
</gene>
<protein>
    <submittedName>
        <fullName evidence="4">Peptide/nickel transport system substrate-binding protein</fullName>
    </submittedName>
</protein>
<dbReference type="Gene3D" id="3.90.76.10">
    <property type="entry name" value="Dipeptide-binding Protein, Domain 1"/>
    <property type="match status" value="1"/>
</dbReference>
<keyword evidence="5" id="KW-1185">Reference proteome</keyword>
<evidence type="ECO:0000256" key="1">
    <source>
        <dbReference type="ARBA" id="ARBA00022729"/>
    </source>
</evidence>
<feature type="signal peptide" evidence="2">
    <location>
        <begin position="1"/>
        <end position="19"/>
    </location>
</feature>
<evidence type="ECO:0000313" key="4">
    <source>
        <dbReference type="EMBL" id="PYE50387.1"/>
    </source>
</evidence>
<feature type="chain" id="PRO_5016282349" evidence="2">
    <location>
        <begin position="20"/>
        <end position="491"/>
    </location>
</feature>
<name>A0A318S2S4_9DEIO</name>
<evidence type="ECO:0000259" key="3">
    <source>
        <dbReference type="Pfam" id="PF00496"/>
    </source>
</evidence>
<dbReference type="InterPro" id="IPR000914">
    <property type="entry name" value="SBP_5_dom"/>
</dbReference>
<sequence>MKKHLAATAICALLSLAAAETLVIGLNQDPPQLDPALATATSEYHVLRQMFDTLVGYDQKMRPIPAIAKSWKISPDGLTYTFNLRTGVKFHDGTNLDATAVKFSLDRNMTMDTSAQKGVLSTVKDVKVVNPTTVQITLKNTYSPLLAALGDVAGMIVSPTAAKKAGDKFTNQPVGSGPFSFVSRVTQDNITLEANKTYWNGAPKIDKLQFKPFPDGTVRMANLLSNAVQVILPVEPKDVEALKTNAKFKYMQLPTLGFRTIVFNTTRAPFNNKALREAVSATFDRAALSKVVFFNTEQPTGGPFAPGTAAYSTTIKVPKANLATAKQKLSSAQQPNLTFTLLTIARAPEDKMTQVLQAMAAQAGINMKIEQVEVGQYLQRVEKHDFDAVTMQWSGKADPDGNIYEFFLTNAYWNWSGYSDKSVDALLNQARNATSMADRRKAYTEALKKITADKPTEWLLQQSARVGMASNVDGVKVFPDGILRLKDVTVK</sequence>
<dbReference type="PANTHER" id="PTHR30290">
    <property type="entry name" value="PERIPLASMIC BINDING COMPONENT OF ABC TRANSPORTER"/>
    <property type="match status" value="1"/>
</dbReference>
<organism evidence="4 5">
    <name type="scientific">Deinococcus yavapaiensis KR-236</name>
    <dbReference type="NCBI Taxonomy" id="694435"/>
    <lineage>
        <taxon>Bacteria</taxon>
        <taxon>Thermotogati</taxon>
        <taxon>Deinococcota</taxon>
        <taxon>Deinococci</taxon>
        <taxon>Deinococcales</taxon>
        <taxon>Deinococcaceae</taxon>
        <taxon>Deinococcus</taxon>
    </lineage>
</organism>
<dbReference type="GO" id="GO:0042597">
    <property type="term" value="C:periplasmic space"/>
    <property type="evidence" value="ECO:0007669"/>
    <property type="project" value="UniProtKB-ARBA"/>
</dbReference>
<dbReference type="Pfam" id="PF00496">
    <property type="entry name" value="SBP_bac_5"/>
    <property type="match status" value="1"/>
</dbReference>
<evidence type="ECO:0000256" key="2">
    <source>
        <dbReference type="SAM" id="SignalP"/>
    </source>
</evidence>
<dbReference type="Gene3D" id="3.40.190.10">
    <property type="entry name" value="Periplasmic binding protein-like II"/>
    <property type="match status" value="1"/>
</dbReference>
<dbReference type="OrthoDB" id="48318at2"/>
<proteinExistence type="predicted"/>
<dbReference type="InterPro" id="IPR039424">
    <property type="entry name" value="SBP_5"/>
</dbReference>
<dbReference type="SUPFAM" id="SSF53850">
    <property type="entry name" value="Periplasmic binding protein-like II"/>
    <property type="match status" value="1"/>
</dbReference>
<dbReference type="GO" id="GO:0043190">
    <property type="term" value="C:ATP-binding cassette (ABC) transporter complex"/>
    <property type="evidence" value="ECO:0007669"/>
    <property type="project" value="InterPro"/>
</dbReference>
<dbReference type="InterPro" id="IPR030678">
    <property type="entry name" value="Peptide/Ni-bd"/>
</dbReference>
<comment type="caution">
    <text evidence="4">The sequence shown here is derived from an EMBL/GenBank/DDBJ whole genome shotgun (WGS) entry which is preliminary data.</text>
</comment>
<dbReference type="GO" id="GO:1904680">
    <property type="term" value="F:peptide transmembrane transporter activity"/>
    <property type="evidence" value="ECO:0007669"/>
    <property type="project" value="TreeGrafter"/>
</dbReference>
<dbReference type="RefSeq" id="WP_110888347.1">
    <property type="nucleotide sequence ID" value="NZ_QJSX01000018.1"/>
</dbReference>
<dbReference type="PANTHER" id="PTHR30290:SF38">
    <property type="entry name" value="D,D-DIPEPTIDE-BINDING PERIPLASMIC PROTEIN DDPA-RELATED"/>
    <property type="match status" value="1"/>
</dbReference>
<dbReference type="GO" id="GO:0015833">
    <property type="term" value="P:peptide transport"/>
    <property type="evidence" value="ECO:0007669"/>
    <property type="project" value="TreeGrafter"/>
</dbReference>
<reference evidence="4 5" key="1">
    <citation type="submission" date="2018-06" db="EMBL/GenBank/DDBJ databases">
        <title>Genomic Encyclopedia of Type Strains, Phase IV (KMG-IV): sequencing the most valuable type-strain genomes for metagenomic binning, comparative biology and taxonomic classification.</title>
        <authorList>
            <person name="Goeker M."/>
        </authorList>
    </citation>
    <scope>NUCLEOTIDE SEQUENCE [LARGE SCALE GENOMIC DNA]</scope>
    <source>
        <strain evidence="4 5">DSM 18048</strain>
    </source>
</reference>
<dbReference type="EMBL" id="QJSX01000018">
    <property type="protein sequence ID" value="PYE50387.1"/>
    <property type="molecule type" value="Genomic_DNA"/>
</dbReference>
<feature type="domain" description="Solute-binding protein family 5" evidence="3">
    <location>
        <begin position="63"/>
        <end position="412"/>
    </location>
</feature>
<dbReference type="PIRSF" id="PIRSF002741">
    <property type="entry name" value="MppA"/>
    <property type="match status" value="1"/>
</dbReference>
<evidence type="ECO:0000313" key="5">
    <source>
        <dbReference type="Proteomes" id="UP000248326"/>
    </source>
</evidence>
<dbReference type="Proteomes" id="UP000248326">
    <property type="component" value="Unassembled WGS sequence"/>
</dbReference>
<accession>A0A318S2S4</accession>
<dbReference type="Gene3D" id="3.10.105.10">
    <property type="entry name" value="Dipeptide-binding Protein, Domain 3"/>
    <property type="match status" value="1"/>
</dbReference>
<keyword evidence="1 2" id="KW-0732">Signal</keyword>